<gene>
    <name evidence="2" type="ORF">PPYR_15552</name>
</gene>
<reference evidence="2 3" key="1">
    <citation type="journal article" date="2018" name="Elife">
        <title>Firefly genomes illuminate parallel origins of bioluminescence in beetles.</title>
        <authorList>
            <person name="Fallon T.R."/>
            <person name="Lower S.E."/>
            <person name="Chang C.H."/>
            <person name="Bessho-Uehara M."/>
            <person name="Martin G.J."/>
            <person name="Bewick A.J."/>
            <person name="Behringer M."/>
            <person name="Debat H.J."/>
            <person name="Wong I."/>
            <person name="Day J.C."/>
            <person name="Suvorov A."/>
            <person name="Silva C.J."/>
            <person name="Stanger-Hall K.F."/>
            <person name="Hall D.W."/>
            <person name="Schmitz R.J."/>
            <person name="Nelson D.R."/>
            <person name="Lewis S.M."/>
            <person name="Shigenobu S."/>
            <person name="Bybee S.M."/>
            <person name="Larracuente A.M."/>
            <person name="Oba Y."/>
            <person name="Weng J.K."/>
        </authorList>
    </citation>
    <scope>NUCLEOTIDE SEQUENCE [LARGE SCALE GENOMIC DNA]</scope>
    <source>
        <strain evidence="2">1611_PpyrPB1</strain>
        <tissue evidence="2">Whole body</tissue>
    </source>
</reference>
<keyword evidence="3" id="KW-1185">Reference proteome</keyword>
<feature type="compositionally biased region" description="Polar residues" evidence="1">
    <location>
        <begin position="50"/>
        <end position="61"/>
    </location>
</feature>
<evidence type="ECO:0000313" key="3">
    <source>
        <dbReference type="Proteomes" id="UP000327044"/>
    </source>
</evidence>
<sequence>YGSASQFATQDKLYYLKTGLRELQATDLATDEQSVIVMDNASNHSRRSEQIPNTGTKKADI</sequence>
<feature type="region of interest" description="Disordered" evidence="1">
    <location>
        <begin position="39"/>
        <end position="61"/>
    </location>
</feature>
<protein>
    <recommendedName>
        <fullName evidence="4">Tc1-like transposase DDE domain-containing protein</fullName>
    </recommendedName>
</protein>
<dbReference type="Proteomes" id="UP000327044">
    <property type="component" value="Unassembled WGS sequence"/>
</dbReference>
<evidence type="ECO:0000313" key="2">
    <source>
        <dbReference type="EMBL" id="KAB0790762.1"/>
    </source>
</evidence>
<organism evidence="2 3">
    <name type="scientific">Photinus pyralis</name>
    <name type="common">Common eastern firefly</name>
    <name type="synonym">Lampyris pyralis</name>
    <dbReference type="NCBI Taxonomy" id="7054"/>
    <lineage>
        <taxon>Eukaryota</taxon>
        <taxon>Metazoa</taxon>
        <taxon>Ecdysozoa</taxon>
        <taxon>Arthropoda</taxon>
        <taxon>Hexapoda</taxon>
        <taxon>Insecta</taxon>
        <taxon>Pterygota</taxon>
        <taxon>Neoptera</taxon>
        <taxon>Endopterygota</taxon>
        <taxon>Coleoptera</taxon>
        <taxon>Polyphaga</taxon>
        <taxon>Elateriformia</taxon>
        <taxon>Elateroidea</taxon>
        <taxon>Lampyridae</taxon>
        <taxon>Lampyrinae</taxon>
        <taxon>Photinus</taxon>
    </lineage>
</organism>
<dbReference type="AlphaFoldDB" id="A0A5N4A0C2"/>
<dbReference type="InParanoid" id="A0A5N4A0C2"/>
<dbReference type="EMBL" id="VVIM01000793">
    <property type="protein sequence ID" value="KAB0790762.1"/>
    <property type="molecule type" value="Genomic_DNA"/>
</dbReference>
<proteinExistence type="predicted"/>
<feature type="non-terminal residue" evidence="2">
    <location>
        <position position="1"/>
    </location>
</feature>
<comment type="caution">
    <text evidence="2">The sequence shown here is derived from an EMBL/GenBank/DDBJ whole genome shotgun (WGS) entry which is preliminary data.</text>
</comment>
<evidence type="ECO:0000256" key="1">
    <source>
        <dbReference type="SAM" id="MobiDB-lite"/>
    </source>
</evidence>
<name>A0A5N4A0C2_PHOPY</name>
<evidence type="ECO:0008006" key="4">
    <source>
        <dbReference type="Google" id="ProtNLM"/>
    </source>
</evidence>
<accession>A0A5N4A0C2</accession>